<comment type="caution">
    <text evidence="4">The sequence shown here is derived from an EMBL/GenBank/DDBJ whole genome shotgun (WGS) entry which is preliminary data.</text>
</comment>
<dbReference type="Pfam" id="PF04548">
    <property type="entry name" value="AIG1"/>
    <property type="match status" value="1"/>
</dbReference>
<feature type="compositionally biased region" description="Low complexity" evidence="2">
    <location>
        <begin position="106"/>
        <end position="115"/>
    </location>
</feature>
<evidence type="ECO:0000259" key="3">
    <source>
        <dbReference type="Pfam" id="PF04548"/>
    </source>
</evidence>
<dbReference type="Gene3D" id="3.40.50.300">
    <property type="entry name" value="P-loop containing nucleotide triphosphate hydrolases"/>
    <property type="match status" value="1"/>
</dbReference>
<dbReference type="PANTHER" id="PTHR32046:SF11">
    <property type="entry name" value="IMMUNE-ASSOCIATED NUCLEOTIDE-BINDING PROTEIN 10-LIKE"/>
    <property type="match status" value="1"/>
</dbReference>
<reference evidence="4" key="1">
    <citation type="submission" date="2022-10" db="EMBL/GenBank/DDBJ databases">
        <authorList>
            <person name="Chen Y."/>
            <person name="Dougan E. K."/>
            <person name="Chan C."/>
            <person name="Rhodes N."/>
            <person name="Thang M."/>
        </authorList>
    </citation>
    <scope>NUCLEOTIDE SEQUENCE</scope>
</reference>
<evidence type="ECO:0000313" key="5">
    <source>
        <dbReference type="EMBL" id="CAL4771273.1"/>
    </source>
</evidence>
<dbReference type="EMBL" id="CAMXCT010000848">
    <property type="protein sequence ID" value="CAI3983961.1"/>
    <property type="molecule type" value="Genomic_DNA"/>
</dbReference>
<feature type="region of interest" description="Disordered" evidence="2">
    <location>
        <begin position="99"/>
        <end position="118"/>
    </location>
</feature>
<keyword evidence="6" id="KW-1185">Reference proteome</keyword>
<evidence type="ECO:0000256" key="1">
    <source>
        <dbReference type="ARBA" id="ARBA00022741"/>
    </source>
</evidence>
<dbReference type="InterPro" id="IPR027417">
    <property type="entry name" value="P-loop_NTPase"/>
</dbReference>
<dbReference type="InterPro" id="IPR006703">
    <property type="entry name" value="G_AIG1"/>
</dbReference>
<feature type="domain" description="AIG1-type G" evidence="3">
    <location>
        <begin position="171"/>
        <end position="319"/>
    </location>
</feature>
<dbReference type="SUPFAM" id="SSF52540">
    <property type="entry name" value="P-loop containing nucleoside triphosphate hydrolases"/>
    <property type="match status" value="1"/>
</dbReference>
<sequence length="326" mass="35576">MAWIMNFAAKVYHGIAGEVELEELEASEESEGPDSPSPKSSAPALTTSWQPGQVVRLANLQSQRQLNGQVATVMRQDPEKGKWVVRLEKDAKEVMLSGDKMELAPSDATSTATSDGSEMLSLESWDMLSPDRSNASPVEQEPGQPKVASQQSHFEEWCAAHLQGAGEQKQLTLLLLGEAGSGKSSFLNLLGNFPTVMQHGQEAFAGKMSDFRNLEFENGLKDQKVSQTSAATVYHLNMGPLSLKIVDTPGFGDGRHRSSDYAKLFVDCLKKLDHVNAIAFVISGRDSRLTAQLKDVMMEVCTIFPKAAKNNIVAIFTNTMQCIHCT</sequence>
<reference evidence="5 6" key="2">
    <citation type="submission" date="2024-05" db="EMBL/GenBank/DDBJ databases">
        <authorList>
            <person name="Chen Y."/>
            <person name="Shah S."/>
            <person name="Dougan E. K."/>
            <person name="Thang M."/>
            <person name="Chan C."/>
        </authorList>
    </citation>
    <scope>NUCLEOTIDE SEQUENCE [LARGE SCALE GENOMIC DNA]</scope>
</reference>
<dbReference type="PANTHER" id="PTHR32046">
    <property type="entry name" value="G DOMAIN-CONTAINING PROTEIN"/>
    <property type="match status" value="1"/>
</dbReference>
<dbReference type="OrthoDB" id="313398at2759"/>
<dbReference type="Proteomes" id="UP001152797">
    <property type="component" value="Unassembled WGS sequence"/>
</dbReference>
<dbReference type="AlphaFoldDB" id="A0A9P1FQ09"/>
<evidence type="ECO:0000313" key="4">
    <source>
        <dbReference type="EMBL" id="CAI3983961.1"/>
    </source>
</evidence>
<organism evidence="4">
    <name type="scientific">Cladocopium goreaui</name>
    <dbReference type="NCBI Taxonomy" id="2562237"/>
    <lineage>
        <taxon>Eukaryota</taxon>
        <taxon>Sar</taxon>
        <taxon>Alveolata</taxon>
        <taxon>Dinophyceae</taxon>
        <taxon>Suessiales</taxon>
        <taxon>Symbiodiniaceae</taxon>
        <taxon>Cladocopium</taxon>
    </lineage>
</organism>
<accession>A0A9P1FQ09</accession>
<feature type="compositionally biased region" description="Acidic residues" evidence="2">
    <location>
        <begin position="23"/>
        <end position="32"/>
    </location>
</feature>
<proteinExistence type="predicted"/>
<dbReference type="EMBL" id="CAMXCT020000848">
    <property type="protein sequence ID" value="CAL1137336.1"/>
    <property type="molecule type" value="Genomic_DNA"/>
</dbReference>
<keyword evidence="1" id="KW-0547">Nucleotide-binding</keyword>
<protein>
    <submittedName>
        <fullName evidence="5">Septin-type G domain-containing protein</fullName>
    </submittedName>
</protein>
<name>A0A9P1FQ09_9DINO</name>
<dbReference type="EMBL" id="CAMXCT030000848">
    <property type="protein sequence ID" value="CAL4771273.1"/>
    <property type="molecule type" value="Genomic_DNA"/>
</dbReference>
<feature type="region of interest" description="Disordered" evidence="2">
    <location>
        <begin position="23"/>
        <end position="49"/>
    </location>
</feature>
<gene>
    <name evidence="4" type="ORF">C1SCF055_LOCUS11523</name>
</gene>
<dbReference type="GO" id="GO:0005525">
    <property type="term" value="F:GTP binding"/>
    <property type="evidence" value="ECO:0007669"/>
    <property type="project" value="InterPro"/>
</dbReference>
<evidence type="ECO:0000313" key="6">
    <source>
        <dbReference type="Proteomes" id="UP001152797"/>
    </source>
</evidence>
<evidence type="ECO:0000256" key="2">
    <source>
        <dbReference type="SAM" id="MobiDB-lite"/>
    </source>
</evidence>
<feature type="compositionally biased region" description="Low complexity" evidence="2">
    <location>
        <begin position="33"/>
        <end position="44"/>
    </location>
</feature>